<reference evidence="1" key="1">
    <citation type="submission" date="2022-09" db="EMBL/GenBank/DDBJ databases">
        <title>Characterization of three MwoI isoschizomers from sequenced genome and metagenomes.</title>
        <authorList>
            <person name="Fomenkov A."/>
            <person name="Xu S.Y."/>
            <person name="Roberts R.J."/>
        </authorList>
    </citation>
    <scope>NUCLEOTIDE SEQUENCE</scope>
    <source>
        <strain evidence="1">DSM 2970</strain>
    </source>
</reference>
<dbReference type="EMBL" id="CP104550">
    <property type="protein sequence ID" value="UXH31532.1"/>
    <property type="molecule type" value="Genomic_DNA"/>
</dbReference>
<dbReference type="RefSeq" id="WP_015971174.1">
    <property type="nucleotide sequence ID" value="NZ_CP104550.1"/>
</dbReference>
<proteinExistence type="predicted"/>
<dbReference type="Proteomes" id="UP001065373">
    <property type="component" value="Chromosome"/>
</dbReference>
<protein>
    <submittedName>
        <fullName evidence="1">Uncharacterized protein</fullName>
    </submittedName>
</protein>
<dbReference type="AlphaFoldDB" id="A0A9E7RU61"/>
<dbReference type="GeneID" id="75107245"/>
<gene>
    <name evidence="1" type="ORF">N5910_08295</name>
</gene>
<organism evidence="1">
    <name type="scientific">Methanothermobacter wolfeii</name>
    <name type="common">Methanobacterium wolfei</name>
    <dbReference type="NCBI Taxonomy" id="145261"/>
    <lineage>
        <taxon>Archaea</taxon>
        <taxon>Methanobacteriati</taxon>
        <taxon>Methanobacteriota</taxon>
        <taxon>Methanomada group</taxon>
        <taxon>Methanobacteria</taxon>
        <taxon>Methanobacteriales</taxon>
        <taxon>Methanobacteriaceae</taxon>
        <taxon>Methanothermobacter</taxon>
    </lineage>
</organism>
<accession>A0A9E7RU61</accession>
<evidence type="ECO:0000313" key="1">
    <source>
        <dbReference type="EMBL" id="UXH31532.1"/>
    </source>
</evidence>
<sequence>MNDLLLELENDKGWEDLNESAMFWNPMEGESIRGICKGIKEIHTKLGSLKVMTLQTADGEYYVKGHKALEKYFDRIQEGWGVWITYNGKAKSQNGTEYHSYTVKVKRLNQTTQLGVLHENDFQDKSIQALIMLTRADKGTTTLKNVLEKLDEVYGEGGVTESEYLKIKEELGVN</sequence>
<name>A0A9E7RU61_METWO</name>